<protein>
    <recommendedName>
        <fullName evidence="3">L-serine ammonia-lyase</fullName>
        <ecNumber evidence="3">4.3.1.17</ecNumber>
    </recommendedName>
</protein>
<dbReference type="Pfam" id="PF00291">
    <property type="entry name" value="PALP"/>
    <property type="match status" value="1"/>
</dbReference>
<comment type="cofactor">
    <cofactor evidence="1">
        <name>pyridoxal 5'-phosphate</name>
        <dbReference type="ChEBI" id="CHEBI:597326"/>
    </cofactor>
</comment>
<dbReference type="SUPFAM" id="SSF53686">
    <property type="entry name" value="Tryptophan synthase beta subunit-like PLP-dependent enzymes"/>
    <property type="match status" value="1"/>
</dbReference>
<dbReference type="AlphaFoldDB" id="A0A9P6AW58"/>
<dbReference type="GO" id="GO:0006565">
    <property type="term" value="P:L-serine catabolic process"/>
    <property type="evidence" value="ECO:0007669"/>
    <property type="project" value="TreeGrafter"/>
</dbReference>
<dbReference type="Proteomes" id="UP000886523">
    <property type="component" value="Unassembled WGS sequence"/>
</dbReference>
<dbReference type="PANTHER" id="PTHR48078:SF2">
    <property type="entry name" value="CATABOLIC L-SERINE_THREONINE DEHYDRATASE"/>
    <property type="match status" value="1"/>
</dbReference>
<evidence type="ECO:0000313" key="8">
    <source>
        <dbReference type="EMBL" id="KAF9513027.1"/>
    </source>
</evidence>
<dbReference type="GO" id="GO:0004794">
    <property type="term" value="F:threonine deaminase activity"/>
    <property type="evidence" value="ECO:0007669"/>
    <property type="project" value="TreeGrafter"/>
</dbReference>
<evidence type="ECO:0000256" key="6">
    <source>
        <dbReference type="ARBA" id="ARBA00049406"/>
    </source>
</evidence>
<feature type="domain" description="Tryptophan synthase beta chain-like PALP" evidence="7">
    <location>
        <begin position="6"/>
        <end position="291"/>
    </location>
</feature>
<evidence type="ECO:0000256" key="3">
    <source>
        <dbReference type="ARBA" id="ARBA00012093"/>
    </source>
</evidence>
<gene>
    <name evidence="8" type="ORF">BS47DRAFT_1376820</name>
</gene>
<evidence type="ECO:0000256" key="2">
    <source>
        <dbReference type="ARBA" id="ARBA00010869"/>
    </source>
</evidence>
<name>A0A9P6AW58_9AGAM</name>
<evidence type="ECO:0000259" key="7">
    <source>
        <dbReference type="Pfam" id="PF00291"/>
    </source>
</evidence>
<dbReference type="InterPro" id="IPR036052">
    <property type="entry name" value="TrpB-like_PALP_sf"/>
</dbReference>
<sequence length="359" mass="38033">MASLWHETPLLYSDSISSRLGCDVYLKLETFQPPQSFKYRGQSLFVQEALSEHGPEVHLVIASGGNAALALAHACCALQVRCTVFITEPAARKAMLDSLSRLQADVIVFGQDYVEALREAEGFAATDEKIVMVPAYDHPILWKGISSMISEIAEQLPEAASPPDAILCSVGGGSLLGGTLLGSASQGWDDVHVVALETQGGDSFYHLCVTSTVSSEHGVTIATFSAVTTLATSLAATASAGSVIKMAVDHRENGRGGLTCVTVPDELSMYAALEFADEHKLLVELAASTTLTPIYSPVLFDGIFGDTLQPVSGQRRTLVFIVCGGSKVSLADMASYRAHLEQMDGTMGQAWVDGFAVAL</sequence>
<organism evidence="8 9">
    <name type="scientific">Hydnum rufescens UP504</name>
    <dbReference type="NCBI Taxonomy" id="1448309"/>
    <lineage>
        <taxon>Eukaryota</taxon>
        <taxon>Fungi</taxon>
        <taxon>Dikarya</taxon>
        <taxon>Basidiomycota</taxon>
        <taxon>Agaricomycotina</taxon>
        <taxon>Agaricomycetes</taxon>
        <taxon>Cantharellales</taxon>
        <taxon>Hydnaceae</taxon>
        <taxon>Hydnum</taxon>
    </lineage>
</organism>
<keyword evidence="9" id="KW-1185">Reference proteome</keyword>
<dbReference type="EC" id="4.3.1.17" evidence="3"/>
<accession>A0A9P6AW58</accession>
<comment type="catalytic activity">
    <reaction evidence="6">
        <text>L-serine = pyruvate + NH4(+)</text>
        <dbReference type="Rhea" id="RHEA:19169"/>
        <dbReference type="ChEBI" id="CHEBI:15361"/>
        <dbReference type="ChEBI" id="CHEBI:28938"/>
        <dbReference type="ChEBI" id="CHEBI:33384"/>
        <dbReference type="EC" id="4.3.1.17"/>
    </reaction>
</comment>
<dbReference type="Gene3D" id="3.40.50.1100">
    <property type="match status" value="2"/>
</dbReference>
<dbReference type="InterPro" id="IPR050147">
    <property type="entry name" value="Ser/Thr_Dehydratase"/>
</dbReference>
<evidence type="ECO:0000256" key="5">
    <source>
        <dbReference type="ARBA" id="ARBA00023239"/>
    </source>
</evidence>
<dbReference type="GO" id="GO:0006567">
    <property type="term" value="P:L-threonine catabolic process"/>
    <property type="evidence" value="ECO:0007669"/>
    <property type="project" value="TreeGrafter"/>
</dbReference>
<evidence type="ECO:0000256" key="1">
    <source>
        <dbReference type="ARBA" id="ARBA00001933"/>
    </source>
</evidence>
<dbReference type="InterPro" id="IPR001926">
    <property type="entry name" value="TrpB-like_PALP"/>
</dbReference>
<comment type="caution">
    <text evidence="8">The sequence shown here is derived from an EMBL/GenBank/DDBJ whole genome shotgun (WGS) entry which is preliminary data.</text>
</comment>
<keyword evidence="5" id="KW-0456">Lyase</keyword>
<evidence type="ECO:0000313" key="9">
    <source>
        <dbReference type="Proteomes" id="UP000886523"/>
    </source>
</evidence>
<reference evidence="8" key="1">
    <citation type="journal article" date="2020" name="Nat. Commun.">
        <title>Large-scale genome sequencing of mycorrhizal fungi provides insights into the early evolution of symbiotic traits.</title>
        <authorList>
            <person name="Miyauchi S."/>
            <person name="Kiss E."/>
            <person name="Kuo A."/>
            <person name="Drula E."/>
            <person name="Kohler A."/>
            <person name="Sanchez-Garcia M."/>
            <person name="Morin E."/>
            <person name="Andreopoulos B."/>
            <person name="Barry K.W."/>
            <person name="Bonito G."/>
            <person name="Buee M."/>
            <person name="Carver A."/>
            <person name="Chen C."/>
            <person name="Cichocki N."/>
            <person name="Clum A."/>
            <person name="Culley D."/>
            <person name="Crous P.W."/>
            <person name="Fauchery L."/>
            <person name="Girlanda M."/>
            <person name="Hayes R.D."/>
            <person name="Keri Z."/>
            <person name="LaButti K."/>
            <person name="Lipzen A."/>
            <person name="Lombard V."/>
            <person name="Magnuson J."/>
            <person name="Maillard F."/>
            <person name="Murat C."/>
            <person name="Nolan M."/>
            <person name="Ohm R.A."/>
            <person name="Pangilinan J."/>
            <person name="Pereira M.F."/>
            <person name="Perotto S."/>
            <person name="Peter M."/>
            <person name="Pfister S."/>
            <person name="Riley R."/>
            <person name="Sitrit Y."/>
            <person name="Stielow J.B."/>
            <person name="Szollosi G."/>
            <person name="Zifcakova L."/>
            <person name="Stursova M."/>
            <person name="Spatafora J.W."/>
            <person name="Tedersoo L."/>
            <person name="Vaario L.M."/>
            <person name="Yamada A."/>
            <person name="Yan M."/>
            <person name="Wang P."/>
            <person name="Xu J."/>
            <person name="Bruns T."/>
            <person name="Baldrian P."/>
            <person name="Vilgalys R."/>
            <person name="Dunand C."/>
            <person name="Henrissat B."/>
            <person name="Grigoriev I.V."/>
            <person name="Hibbett D."/>
            <person name="Nagy L.G."/>
            <person name="Martin F.M."/>
        </authorList>
    </citation>
    <scope>NUCLEOTIDE SEQUENCE</scope>
    <source>
        <strain evidence="8">UP504</strain>
    </source>
</reference>
<comment type="similarity">
    <text evidence="2">Belongs to the serine/threonine dehydratase family.</text>
</comment>
<proteinExistence type="inferred from homology"/>
<dbReference type="GO" id="GO:0003941">
    <property type="term" value="F:L-serine ammonia-lyase activity"/>
    <property type="evidence" value="ECO:0007669"/>
    <property type="project" value="UniProtKB-EC"/>
</dbReference>
<keyword evidence="4" id="KW-0663">Pyridoxal phosphate</keyword>
<dbReference type="EMBL" id="MU128978">
    <property type="protein sequence ID" value="KAF9513027.1"/>
    <property type="molecule type" value="Genomic_DNA"/>
</dbReference>
<dbReference type="GO" id="GO:0009097">
    <property type="term" value="P:isoleucine biosynthetic process"/>
    <property type="evidence" value="ECO:0007669"/>
    <property type="project" value="TreeGrafter"/>
</dbReference>
<dbReference type="OrthoDB" id="7773036at2759"/>
<dbReference type="PANTHER" id="PTHR48078">
    <property type="entry name" value="THREONINE DEHYDRATASE, MITOCHONDRIAL-RELATED"/>
    <property type="match status" value="1"/>
</dbReference>
<evidence type="ECO:0000256" key="4">
    <source>
        <dbReference type="ARBA" id="ARBA00022898"/>
    </source>
</evidence>